<feature type="domain" description="Transcription regulator PadR N-terminal" evidence="2">
    <location>
        <begin position="22"/>
        <end position="92"/>
    </location>
</feature>
<evidence type="ECO:0000256" key="1">
    <source>
        <dbReference type="SAM" id="Coils"/>
    </source>
</evidence>
<dbReference type="PANTHER" id="PTHR33169">
    <property type="entry name" value="PADR-FAMILY TRANSCRIPTIONAL REGULATOR"/>
    <property type="match status" value="1"/>
</dbReference>
<gene>
    <name evidence="3" type="ORF">C0175_01485</name>
</gene>
<evidence type="ECO:0000313" key="4">
    <source>
        <dbReference type="Proteomes" id="UP000236910"/>
    </source>
</evidence>
<comment type="caution">
    <text evidence="3">The sequence shown here is derived from an EMBL/GenBank/DDBJ whole genome shotgun (WGS) entry which is preliminary data.</text>
</comment>
<dbReference type="Proteomes" id="UP000236910">
    <property type="component" value="Unassembled WGS sequence"/>
</dbReference>
<accession>A0A2J6X8M7</accession>
<dbReference type="Pfam" id="PF03551">
    <property type="entry name" value="PadR"/>
    <property type="match status" value="1"/>
</dbReference>
<evidence type="ECO:0000313" key="3">
    <source>
        <dbReference type="EMBL" id="PMP83615.1"/>
    </source>
</evidence>
<dbReference type="InterPro" id="IPR036390">
    <property type="entry name" value="WH_DNA-bd_sf"/>
</dbReference>
<feature type="coiled-coil region" evidence="1">
    <location>
        <begin position="88"/>
        <end position="115"/>
    </location>
</feature>
<proteinExistence type="predicted"/>
<keyword evidence="1" id="KW-0175">Coiled coil</keyword>
<dbReference type="InterPro" id="IPR005149">
    <property type="entry name" value="Tscrpt_reg_PadR_N"/>
</dbReference>
<dbReference type="InterPro" id="IPR036388">
    <property type="entry name" value="WH-like_DNA-bd_sf"/>
</dbReference>
<dbReference type="PANTHER" id="PTHR33169:SF14">
    <property type="entry name" value="TRANSCRIPTIONAL REGULATOR RV3488"/>
    <property type="match status" value="1"/>
</dbReference>
<dbReference type="SUPFAM" id="SSF46785">
    <property type="entry name" value="Winged helix' DNA-binding domain"/>
    <property type="match status" value="1"/>
</dbReference>
<dbReference type="EMBL" id="PNIX01000087">
    <property type="protein sequence ID" value="PMP83615.1"/>
    <property type="molecule type" value="Genomic_DNA"/>
</dbReference>
<protein>
    <recommendedName>
        <fullName evidence="2">Transcription regulator PadR N-terminal domain-containing protein</fullName>
    </recommendedName>
</protein>
<name>A0A2J6X8M7_9BACT</name>
<evidence type="ECO:0000259" key="2">
    <source>
        <dbReference type="Pfam" id="PF03551"/>
    </source>
</evidence>
<dbReference type="AlphaFoldDB" id="A0A2J6X8M7"/>
<dbReference type="InterPro" id="IPR052509">
    <property type="entry name" value="Metal_resp_DNA-bind_regulator"/>
</dbReference>
<reference evidence="3 4" key="1">
    <citation type="submission" date="2018-01" db="EMBL/GenBank/DDBJ databases">
        <title>Metagenomic assembled genomes from two thermal pools in the Uzon Caldera, Kamchatka, Russia.</title>
        <authorList>
            <person name="Wilkins L."/>
            <person name="Ettinger C."/>
        </authorList>
    </citation>
    <scope>NUCLEOTIDE SEQUENCE [LARGE SCALE GENOMIC DNA]</scope>
    <source>
        <strain evidence="3">ARK-10</strain>
    </source>
</reference>
<sequence length="122" mass="14066">MIKSSKFENIGMKMNPTFTVALLLIDQKPSHGYELVERMEEFGISAKDQTFIYRILRMLEMNGLVESKWDTSDPGPAKHVYSITEDGKKTLKNLIEELKNSMEMYQKVINIYEKIDNGGDVK</sequence>
<dbReference type="Gene3D" id="1.10.10.10">
    <property type="entry name" value="Winged helix-like DNA-binding domain superfamily/Winged helix DNA-binding domain"/>
    <property type="match status" value="1"/>
</dbReference>
<organism evidence="3 4">
    <name type="scientific">Caldisericum exile</name>
    <dbReference type="NCBI Taxonomy" id="693075"/>
    <lineage>
        <taxon>Bacteria</taxon>
        <taxon>Pseudomonadati</taxon>
        <taxon>Caldisericota/Cryosericota group</taxon>
        <taxon>Caldisericota</taxon>
        <taxon>Caldisericia</taxon>
        <taxon>Caldisericales</taxon>
        <taxon>Caldisericaceae</taxon>
        <taxon>Caldisericum</taxon>
    </lineage>
</organism>